<reference evidence="4" key="1">
    <citation type="submission" date="2021-02" db="EMBL/GenBank/DDBJ databases">
        <authorList>
            <person name="Nowell W R."/>
        </authorList>
    </citation>
    <scope>NUCLEOTIDE SEQUENCE</scope>
</reference>
<proteinExistence type="inferred from homology"/>
<evidence type="ECO:0000313" key="5">
    <source>
        <dbReference type="Proteomes" id="UP000663852"/>
    </source>
</evidence>
<dbReference type="AlphaFoldDB" id="A0A814AY43"/>
<dbReference type="PRINTS" id="PR00081">
    <property type="entry name" value="GDHRDH"/>
</dbReference>
<feature type="transmembrane region" description="Helical" evidence="3">
    <location>
        <begin position="20"/>
        <end position="46"/>
    </location>
</feature>
<keyword evidence="3" id="KW-0812">Transmembrane</keyword>
<dbReference type="PANTHER" id="PTHR43157">
    <property type="entry name" value="PHOSPHATIDYLINOSITOL-GLYCAN BIOSYNTHESIS CLASS F PROTEIN-RELATED"/>
    <property type="match status" value="1"/>
</dbReference>
<keyword evidence="1" id="KW-0560">Oxidoreductase</keyword>
<accession>A0A814AY43</accession>
<dbReference type="PANTHER" id="PTHR43157:SF31">
    <property type="entry name" value="PHOSPHATIDYLINOSITOL-GLYCAN BIOSYNTHESIS CLASS F PROTEIN"/>
    <property type="match status" value="1"/>
</dbReference>
<comment type="caution">
    <text evidence="4">The sequence shown here is derived from an EMBL/GenBank/DDBJ whole genome shotgun (WGS) entry which is preliminary data.</text>
</comment>
<evidence type="ECO:0000313" key="4">
    <source>
        <dbReference type="EMBL" id="CAF0920307.1"/>
    </source>
</evidence>
<dbReference type="Pfam" id="PF00106">
    <property type="entry name" value="adh_short"/>
    <property type="match status" value="1"/>
</dbReference>
<keyword evidence="3" id="KW-1133">Transmembrane helix</keyword>
<protein>
    <submittedName>
        <fullName evidence="4">Uncharacterized protein</fullName>
    </submittedName>
</protein>
<dbReference type="OrthoDB" id="191139at2759"/>
<organism evidence="4 5">
    <name type="scientific">Adineta ricciae</name>
    <name type="common">Rotifer</name>
    <dbReference type="NCBI Taxonomy" id="249248"/>
    <lineage>
        <taxon>Eukaryota</taxon>
        <taxon>Metazoa</taxon>
        <taxon>Spiralia</taxon>
        <taxon>Gnathifera</taxon>
        <taxon>Rotifera</taxon>
        <taxon>Eurotatoria</taxon>
        <taxon>Bdelloidea</taxon>
        <taxon>Adinetida</taxon>
        <taxon>Adinetidae</taxon>
        <taxon>Adineta</taxon>
    </lineage>
</organism>
<dbReference type="Gene3D" id="3.40.50.720">
    <property type="entry name" value="NAD(P)-binding Rossmann-like Domain"/>
    <property type="match status" value="1"/>
</dbReference>
<sequence>MANLFLYFLRQPETRALLTLLSSIVIFVILSYIRSSYFFIGVYFLAVCTLVRRIARGGQYDALKTKDLSGKTYLITGAAGGIGKQTALELAKRGAKVVLFARPSNFQEAINDVKKVARDSKLVSGYPIDLSDLRAIKTGIEQYKKGEGENAPITALINNAGVMACPYALTKDGFEMQMGTNHFGHFYLTKLLLPQLLQSKSRVVNVSSLAHVMWQVPCTSDTYSQQLNKETYKPWSAYSISKTANIYFTRELHRRFHSQGLNAYVLHPGGVDTGLSRHTPMSQLLFAPIRWLLFKTQLEGAQTNLYCAVADEVVSGKYYSDCHEIELGNPHADNPERAREWWDYSEKIIAEKIKDLN</sequence>
<comment type="similarity">
    <text evidence="2">Belongs to the short-chain dehydrogenases/reductases (SDR) family.</text>
</comment>
<name>A0A814AY43_ADIRI</name>
<evidence type="ECO:0000256" key="3">
    <source>
        <dbReference type="SAM" id="Phobius"/>
    </source>
</evidence>
<evidence type="ECO:0000256" key="1">
    <source>
        <dbReference type="ARBA" id="ARBA00023002"/>
    </source>
</evidence>
<dbReference type="EMBL" id="CAJNOJ010000038">
    <property type="protein sequence ID" value="CAF0920307.1"/>
    <property type="molecule type" value="Genomic_DNA"/>
</dbReference>
<evidence type="ECO:0000256" key="2">
    <source>
        <dbReference type="RuleBase" id="RU000363"/>
    </source>
</evidence>
<dbReference type="SUPFAM" id="SSF51735">
    <property type="entry name" value="NAD(P)-binding Rossmann-fold domains"/>
    <property type="match status" value="1"/>
</dbReference>
<keyword evidence="3" id="KW-0472">Membrane</keyword>
<dbReference type="GO" id="GO:0016491">
    <property type="term" value="F:oxidoreductase activity"/>
    <property type="evidence" value="ECO:0007669"/>
    <property type="project" value="UniProtKB-KW"/>
</dbReference>
<dbReference type="InterPro" id="IPR036291">
    <property type="entry name" value="NAD(P)-bd_dom_sf"/>
</dbReference>
<dbReference type="InterPro" id="IPR002347">
    <property type="entry name" value="SDR_fam"/>
</dbReference>
<gene>
    <name evidence="4" type="ORF">EDS130_LOCUS10729</name>
</gene>
<dbReference type="Proteomes" id="UP000663852">
    <property type="component" value="Unassembled WGS sequence"/>
</dbReference>
<dbReference type="PRINTS" id="PR00080">
    <property type="entry name" value="SDRFAMILY"/>
</dbReference>